<dbReference type="InterPro" id="IPR036388">
    <property type="entry name" value="WH-like_DNA-bd_sf"/>
</dbReference>
<feature type="domain" description="Response regulatory" evidence="6">
    <location>
        <begin position="4"/>
        <end position="118"/>
    </location>
</feature>
<dbReference type="SMART" id="SM00448">
    <property type="entry name" value="REC"/>
    <property type="match status" value="1"/>
</dbReference>
<dbReference type="Gene3D" id="1.25.40.10">
    <property type="entry name" value="Tetratricopeptide repeat domain"/>
    <property type="match status" value="1"/>
</dbReference>
<dbReference type="PROSITE" id="PS50110">
    <property type="entry name" value="RESPONSE_REGULATORY"/>
    <property type="match status" value="1"/>
</dbReference>
<dbReference type="SUPFAM" id="SSF46894">
    <property type="entry name" value="C-terminal effector domain of the bipartite response regulators"/>
    <property type="match status" value="1"/>
</dbReference>
<dbReference type="InterPro" id="IPR001789">
    <property type="entry name" value="Sig_transdc_resp-reg_receiver"/>
</dbReference>
<evidence type="ECO:0000313" key="7">
    <source>
        <dbReference type="EMBL" id="GFZ33989.1"/>
    </source>
</evidence>
<feature type="modified residue" description="4-aspartylphosphate" evidence="4">
    <location>
        <position position="55"/>
    </location>
</feature>
<comment type="function">
    <text evidence="3">May play the central regulatory role in sporulation. It may be an element of the effector pathway responsible for the activation of sporulation genes in response to nutritional stress. Spo0A may act in concert with spo0H (a sigma factor) to control the expression of some genes that are critical to the sporulation process.</text>
</comment>
<dbReference type="InterPro" id="IPR005158">
    <property type="entry name" value="BTAD"/>
</dbReference>
<gene>
    <name evidence="7" type="ORF">CSC2_45150</name>
</gene>
<protein>
    <recommendedName>
        <fullName evidence="1">Stage 0 sporulation protein A homolog</fullName>
    </recommendedName>
</protein>
<dbReference type="Proteomes" id="UP000663802">
    <property type="component" value="Unassembled WGS sequence"/>
</dbReference>
<dbReference type="PROSITE" id="PS50005">
    <property type="entry name" value="TPR"/>
    <property type="match status" value="1"/>
</dbReference>
<evidence type="ECO:0000256" key="3">
    <source>
        <dbReference type="ARBA" id="ARBA00024867"/>
    </source>
</evidence>
<proteinExistence type="predicted"/>
<dbReference type="InterPro" id="IPR016032">
    <property type="entry name" value="Sig_transdc_resp-reg_C-effctor"/>
</dbReference>
<name>A0ABQ1EH64_9CLOT</name>
<keyword evidence="5" id="KW-0802">TPR repeat</keyword>
<dbReference type="PANTHER" id="PTHR35807">
    <property type="entry name" value="TRANSCRIPTIONAL REGULATOR REDD-RELATED"/>
    <property type="match status" value="1"/>
</dbReference>
<dbReference type="Gene3D" id="1.10.10.10">
    <property type="entry name" value="Winged helix-like DNA-binding domain superfamily/Winged helix DNA-binding domain"/>
    <property type="match status" value="1"/>
</dbReference>
<dbReference type="RefSeq" id="WP_206872497.1">
    <property type="nucleotide sequence ID" value="NZ_BMBA01000008.1"/>
</dbReference>
<dbReference type="InterPro" id="IPR011990">
    <property type="entry name" value="TPR-like_helical_dom_sf"/>
</dbReference>
<evidence type="ECO:0000256" key="2">
    <source>
        <dbReference type="ARBA" id="ARBA00023125"/>
    </source>
</evidence>
<accession>A0ABQ1EH64</accession>
<organism evidence="7 8">
    <name type="scientific">Clostridium zeae</name>
    <dbReference type="NCBI Taxonomy" id="2759022"/>
    <lineage>
        <taxon>Bacteria</taxon>
        <taxon>Bacillati</taxon>
        <taxon>Bacillota</taxon>
        <taxon>Clostridia</taxon>
        <taxon>Eubacteriales</taxon>
        <taxon>Clostridiaceae</taxon>
        <taxon>Clostridium</taxon>
    </lineage>
</organism>
<dbReference type="SUPFAM" id="SSF48452">
    <property type="entry name" value="TPR-like"/>
    <property type="match status" value="1"/>
</dbReference>
<evidence type="ECO:0000256" key="4">
    <source>
        <dbReference type="PROSITE-ProRule" id="PRU00169"/>
    </source>
</evidence>
<dbReference type="InterPro" id="IPR011006">
    <property type="entry name" value="CheY-like_superfamily"/>
</dbReference>
<dbReference type="Gene3D" id="3.40.50.2300">
    <property type="match status" value="1"/>
</dbReference>
<dbReference type="Pfam" id="PF00072">
    <property type="entry name" value="Response_reg"/>
    <property type="match status" value="1"/>
</dbReference>
<dbReference type="InterPro" id="IPR051677">
    <property type="entry name" value="AfsR-DnrI-RedD_regulator"/>
</dbReference>
<dbReference type="Pfam" id="PF03704">
    <property type="entry name" value="BTAD"/>
    <property type="match status" value="1"/>
</dbReference>
<reference evidence="7 8" key="1">
    <citation type="journal article" date="2021" name="Int. J. Syst. Evol. Microbiol.">
        <title>Clostridium zeae sp. nov., isolated from corn silage.</title>
        <authorList>
            <person name="Kobayashi H."/>
            <person name="Tanizawa Y."/>
            <person name="Yagura M."/>
            <person name="Sakamoto M."/>
            <person name="Ohkuma M."/>
            <person name="Tohno M."/>
        </authorList>
    </citation>
    <scope>NUCLEOTIDE SEQUENCE [LARGE SCALE GENOMIC DNA]</scope>
    <source>
        <strain evidence="7 8">CSC2</strain>
    </source>
</reference>
<dbReference type="InterPro" id="IPR019734">
    <property type="entry name" value="TPR_rpt"/>
</dbReference>
<dbReference type="EMBL" id="BMBA01000008">
    <property type="protein sequence ID" value="GFZ33989.1"/>
    <property type="molecule type" value="Genomic_DNA"/>
</dbReference>
<evidence type="ECO:0000313" key="8">
    <source>
        <dbReference type="Proteomes" id="UP000663802"/>
    </source>
</evidence>
<keyword evidence="2" id="KW-0238">DNA-binding</keyword>
<keyword evidence="8" id="KW-1185">Reference proteome</keyword>
<dbReference type="SMART" id="SM01043">
    <property type="entry name" value="BTAD"/>
    <property type="match status" value="1"/>
</dbReference>
<feature type="repeat" description="TPR" evidence="5">
    <location>
        <begin position="348"/>
        <end position="381"/>
    </location>
</feature>
<evidence type="ECO:0000256" key="1">
    <source>
        <dbReference type="ARBA" id="ARBA00018672"/>
    </source>
</evidence>
<comment type="caution">
    <text evidence="7">The sequence shown here is derived from an EMBL/GenBank/DDBJ whole genome shotgun (WGS) entry which is preliminary data.</text>
</comment>
<dbReference type="SUPFAM" id="SSF52172">
    <property type="entry name" value="CheY-like"/>
    <property type="match status" value="1"/>
</dbReference>
<keyword evidence="4" id="KW-0597">Phosphoprotein</keyword>
<evidence type="ECO:0000256" key="5">
    <source>
        <dbReference type="PROSITE-ProRule" id="PRU00339"/>
    </source>
</evidence>
<sequence length="437" mass="51205">MKLTAIIIDDELPTLSLMKYIIQKSGKVDVIGEFSNPKEAISHIDELKPDIAFVDVEMPGMNGIALAKELGKLDYKMQIIFSTAYKEYAFDAFKVDAVDYILKPVTEEQINKTIDRIITIYPLIQDINKKADKGNLHSNDKTKAGQEVKLINTVSENKIKEKNLSKENTSERGTQHTTEEDIFVNKNQRCKVTCLGQFTLSIEEKDSSALNQIKFETVKVEELFAYLILSEGRPVEKWRLCEMLWTDFPEKKAEHNLHSTIYRLKTSLKKANFTEEVIKYKNGCYILNLDNFYCDLWDFRKLKNYKNLDDSNIRIVERILDLYQGELYGNKAYIWSIDEVQKLNDLNVDMTIKLSNYYIDKKQYDIAIKYLSRLLRLNTYNEEIYELMMKCYFYKGDKLRLIKFYKDVMDTLENELDVKPSKSTVELYKRLMKDLDA</sequence>
<evidence type="ECO:0000259" key="6">
    <source>
        <dbReference type="PROSITE" id="PS50110"/>
    </source>
</evidence>